<name>A0A1Z5JVG3_FISSO</name>
<dbReference type="OrthoDB" id="44117at2759"/>
<evidence type="ECO:0000313" key="2">
    <source>
        <dbReference type="EMBL" id="GAX17909.1"/>
    </source>
</evidence>
<comment type="caution">
    <text evidence="2">The sequence shown here is derived from an EMBL/GenBank/DDBJ whole genome shotgun (WGS) entry which is preliminary data.</text>
</comment>
<feature type="transmembrane region" description="Helical" evidence="1">
    <location>
        <begin position="341"/>
        <end position="357"/>
    </location>
</feature>
<feature type="transmembrane region" description="Helical" evidence="1">
    <location>
        <begin position="50"/>
        <end position="72"/>
    </location>
</feature>
<feature type="transmembrane region" description="Helical" evidence="1">
    <location>
        <begin position="142"/>
        <end position="168"/>
    </location>
</feature>
<feature type="transmembrane region" description="Helical" evidence="1">
    <location>
        <begin position="115"/>
        <end position="136"/>
    </location>
</feature>
<dbReference type="InParanoid" id="A0A1Z5JVG3"/>
<keyword evidence="1" id="KW-1133">Transmembrane helix</keyword>
<proteinExistence type="predicted"/>
<evidence type="ECO:0000256" key="1">
    <source>
        <dbReference type="SAM" id="Phobius"/>
    </source>
</evidence>
<evidence type="ECO:0000313" key="3">
    <source>
        <dbReference type="Proteomes" id="UP000198406"/>
    </source>
</evidence>
<reference evidence="2 3" key="1">
    <citation type="journal article" date="2015" name="Plant Cell">
        <title>Oil accumulation by the oleaginous diatom Fistulifera solaris as revealed by the genome and transcriptome.</title>
        <authorList>
            <person name="Tanaka T."/>
            <person name="Maeda Y."/>
            <person name="Veluchamy A."/>
            <person name="Tanaka M."/>
            <person name="Abida H."/>
            <person name="Marechal E."/>
            <person name="Bowler C."/>
            <person name="Muto M."/>
            <person name="Sunaga Y."/>
            <person name="Tanaka M."/>
            <person name="Yoshino T."/>
            <person name="Taniguchi T."/>
            <person name="Fukuda Y."/>
            <person name="Nemoto M."/>
            <person name="Matsumoto M."/>
            <person name="Wong P.S."/>
            <person name="Aburatani S."/>
            <person name="Fujibuchi W."/>
        </authorList>
    </citation>
    <scope>NUCLEOTIDE SEQUENCE [LARGE SCALE GENOMIC DNA]</scope>
    <source>
        <strain evidence="2 3">JPCC DA0580</strain>
    </source>
</reference>
<dbReference type="EMBL" id="BDSP01000123">
    <property type="protein sequence ID" value="GAX17909.1"/>
    <property type="molecule type" value="Genomic_DNA"/>
</dbReference>
<protein>
    <submittedName>
        <fullName evidence="2">Uncharacterized protein</fullName>
    </submittedName>
</protein>
<keyword evidence="3" id="KW-1185">Reference proteome</keyword>
<organism evidence="2 3">
    <name type="scientific">Fistulifera solaris</name>
    <name type="common">Oleaginous diatom</name>
    <dbReference type="NCBI Taxonomy" id="1519565"/>
    <lineage>
        <taxon>Eukaryota</taxon>
        <taxon>Sar</taxon>
        <taxon>Stramenopiles</taxon>
        <taxon>Ochrophyta</taxon>
        <taxon>Bacillariophyta</taxon>
        <taxon>Bacillariophyceae</taxon>
        <taxon>Bacillariophycidae</taxon>
        <taxon>Naviculales</taxon>
        <taxon>Naviculaceae</taxon>
        <taxon>Fistulifera</taxon>
    </lineage>
</organism>
<dbReference type="Proteomes" id="UP000198406">
    <property type="component" value="Unassembled WGS sequence"/>
</dbReference>
<keyword evidence="1" id="KW-0812">Transmembrane</keyword>
<dbReference type="AlphaFoldDB" id="A0A1Z5JVG3"/>
<keyword evidence="1" id="KW-0472">Membrane</keyword>
<feature type="transmembrane region" description="Helical" evidence="1">
    <location>
        <begin position="287"/>
        <end position="309"/>
    </location>
</feature>
<gene>
    <name evidence="2" type="ORF">FisN_18Hh115</name>
</gene>
<accession>A0A1Z5JVG3</accession>
<sequence>MDAVVQFIRNGLCCIKDLGLLKDTFLYDPSITAQYYKFPEPLNKTTPLEVFIAITQFYAFWFTAKGGLNLMFSSYGKIKRIERLMESRPPVKTDADRLINASLVKEGMHSIRSMFVGFLLFFLGSAFFWLFANSFHVTEAGWIGGVAGLIHALTVAEIALVPLLYYMYKDGFEHLAKATRLEHLAETLRTNALKSGADLGLSSIEQIANWAPFWGTGVSPYASAASNEAKLMAQETDYINDTIRKLTEKPKADDKMAKAKKQEYLSEQADELIRTARVTRMEGYREFLYLVINSIAFYGYLMAIFGFHFPDEEKQPMWLRQAMGNYSNAEADWYGNFAGDFMWTVEPVIILTSPFFLNRLRRASTVSVDKKKKIE</sequence>